<feature type="compositionally biased region" description="Low complexity" evidence="6">
    <location>
        <begin position="238"/>
        <end position="258"/>
    </location>
</feature>
<dbReference type="FunFam" id="4.10.1000.10:FF:000002">
    <property type="entry name" value="Zinc finger protein 36, C3H1 type-like 1"/>
    <property type="match status" value="1"/>
</dbReference>
<sequence>MLPSVNARAAAATASAKGSRSRSGVQPKTFRGRTRPNLPLSSKYKTEMCHYLAEQGRCPFGDQCTYAHSRSEVRFIERHPKHKTLPCRDFSTVGFCPFGERCSFIHYKRDPEDILKSAYALCQQQAVAAEPSFSTTHLLRSPSVTLTKVSAQDSKENLANDDTHQVESHSWSASWTEVGMHCANAFPLSSAEPVTQELLQVPSATLLSVSWPGSMSSSPHSSSGFPTTPSLSPLCSRSGHSMGSISRTSSSSDLSESGASLWPSQLHFAQENSGPGLAQSHSDIFWETGVPRITSRCSSGYGQRLPVFRDISSKDEEGQFNLHSSSVDFS</sequence>
<dbReference type="InterPro" id="IPR045877">
    <property type="entry name" value="ZFP36-like"/>
</dbReference>
<keyword evidence="2" id="KW-0677">Repeat</keyword>
<dbReference type="OrthoDB" id="410307at2759"/>
<dbReference type="AlphaFoldDB" id="A0A7M7JWX2"/>
<reference evidence="8" key="1">
    <citation type="submission" date="2021-01" db="UniProtKB">
        <authorList>
            <consortium name="EnsemblMetazoa"/>
        </authorList>
    </citation>
    <scope>IDENTIFICATION</scope>
</reference>
<evidence type="ECO:0000313" key="9">
    <source>
        <dbReference type="Proteomes" id="UP000594260"/>
    </source>
</evidence>
<proteinExistence type="predicted"/>
<dbReference type="InterPro" id="IPR036855">
    <property type="entry name" value="Znf_CCCH_sf"/>
</dbReference>
<evidence type="ECO:0000259" key="7">
    <source>
        <dbReference type="PROSITE" id="PS50103"/>
    </source>
</evidence>
<protein>
    <recommendedName>
        <fullName evidence="7">C3H1-type domain-containing protein</fullName>
    </recommendedName>
</protein>
<evidence type="ECO:0000256" key="6">
    <source>
        <dbReference type="SAM" id="MobiDB-lite"/>
    </source>
</evidence>
<keyword evidence="9" id="KW-1185">Reference proteome</keyword>
<name>A0A7M7JWX2_VARDE</name>
<feature type="zinc finger region" description="C3H1-type" evidence="5">
    <location>
        <begin position="81"/>
        <end position="109"/>
    </location>
</feature>
<feature type="domain" description="C3H1-type" evidence="7">
    <location>
        <begin position="81"/>
        <end position="109"/>
    </location>
</feature>
<dbReference type="PANTHER" id="PTHR12547:SF18">
    <property type="entry name" value="PROTEIN TIS11"/>
    <property type="match status" value="1"/>
</dbReference>
<feature type="domain" description="C3H1-type" evidence="7">
    <location>
        <begin position="43"/>
        <end position="71"/>
    </location>
</feature>
<dbReference type="GeneID" id="111246652"/>
<dbReference type="Gene3D" id="6.10.250.3220">
    <property type="match status" value="1"/>
</dbReference>
<accession>A0A7M7JWX2</accession>
<feature type="compositionally biased region" description="Low complexity" evidence="6">
    <location>
        <begin position="7"/>
        <end position="23"/>
    </location>
</feature>
<evidence type="ECO:0000256" key="4">
    <source>
        <dbReference type="ARBA" id="ARBA00022833"/>
    </source>
</evidence>
<dbReference type="PANTHER" id="PTHR12547">
    <property type="entry name" value="CCCH ZINC FINGER/TIS11-RELATED"/>
    <property type="match status" value="1"/>
</dbReference>
<feature type="compositionally biased region" description="Low complexity" evidence="6">
    <location>
        <begin position="217"/>
        <end position="230"/>
    </location>
</feature>
<dbReference type="SUPFAM" id="SSF90229">
    <property type="entry name" value="CCCH zinc finger"/>
    <property type="match status" value="2"/>
</dbReference>
<organism evidence="8 9">
    <name type="scientific">Varroa destructor</name>
    <name type="common">Honeybee mite</name>
    <dbReference type="NCBI Taxonomy" id="109461"/>
    <lineage>
        <taxon>Eukaryota</taxon>
        <taxon>Metazoa</taxon>
        <taxon>Ecdysozoa</taxon>
        <taxon>Arthropoda</taxon>
        <taxon>Chelicerata</taxon>
        <taxon>Arachnida</taxon>
        <taxon>Acari</taxon>
        <taxon>Parasitiformes</taxon>
        <taxon>Mesostigmata</taxon>
        <taxon>Gamasina</taxon>
        <taxon>Dermanyssoidea</taxon>
        <taxon>Varroidae</taxon>
        <taxon>Varroa</taxon>
    </lineage>
</organism>
<feature type="region of interest" description="Disordered" evidence="6">
    <location>
        <begin position="1"/>
        <end position="38"/>
    </location>
</feature>
<dbReference type="Pfam" id="PF00642">
    <property type="entry name" value="zf-CCCH"/>
    <property type="match status" value="2"/>
</dbReference>
<dbReference type="InterPro" id="IPR000571">
    <property type="entry name" value="Znf_CCCH"/>
</dbReference>
<evidence type="ECO:0000256" key="2">
    <source>
        <dbReference type="ARBA" id="ARBA00022737"/>
    </source>
</evidence>
<evidence type="ECO:0000256" key="3">
    <source>
        <dbReference type="ARBA" id="ARBA00022771"/>
    </source>
</evidence>
<dbReference type="SMART" id="SM00356">
    <property type="entry name" value="ZnF_C3H1"/>
    <property type="match status" value="2"/>
</dbReference>
<dbReference type="GO" id="GO:0008270">
    <property type="term" value="F:zinc ion binding"/>
    <property type="evidence" value="ECO:0007669"/>
    <property type="project" value="UniProtKB-KW"/>
</dbReference>
<keyword evidence="3 5" id="KW-0863">Zinc-finger</keyword>
<evidence type="ECO:0000256" key="5">
    <source>
        <dbReference type="PROSITE-ProRule" id="PRU00723"/>
    </source>
</evidence>
<evidence type="ECO:0000256" key="1">
    <source>
        <dbReference type="ARBA" id="ARBA00022723"/>
    </source>
</evidence>
<evidence type="ECO:0000313" key="8">
    <source>
        <dbReference type="EnsemblMetazoa" id="XP_022652318"/>
    </source>
</evidence>
<feature type="region of interest" description="Disordered" evidence="6">
    <location>
        <begin position="217"/>
        <end position="258"/>
    </location>
</feature>
<dbReference type="Gene3D" id="4.10.1000.10">
    <property type="entry name" value="Zinc finger, CCCH-type"/>
    <property type="match status" value="1"/>
</dbReference>
<dbReference type="InParanoid" id="A0A7M7JWX2"/>
<feature type="zinc finger region" description="C3H1-type" evidence="5">
    <location>
        <begin position="43"/>
        <end position="71"/>
    </location>
</feature>
<dbReference type="RefSeq" id="XP_022652318.1">
    <property type="nucleotide sequence ID" value="XM_022796583.1"/>
</dbReference>
<dbReference type="EnsemblMetazoa" id="XM_022796583">
    <property type="protein sequence ID" value="XP_022652318"/>
    <property type="gene ID" value="LOC111246652"/>
</dbReference>
<dbReference type="Proteomes" id="UP000594260">
    <property type="component" value="Unplaced"/>
</dbReference>
<dbReference type="KEGG" id="vde:111246652"/>
<keyword evidence="4 5" id="KW-0862">Zinc</keyword>
<dbReference type="PROSITE" id="PS50103">
    <property type="entry name" value="ZF_C3H1"/>
    <property type="match status" value="2"/>
</dbReference>
<keyword evidence="1 5" id="KW-0479">Metal-binding</keyword>
<dbReference type="GO" id="GO:0003729">
    <property type="term" value="F:mRNA binding"/>
    <property type="evidence" value="ECO:0007669"/>
    <property type="project" value="InterPro"/>
</dbReference>